<evidence type="ECO:0000256" key="1">
    <source>
        <dbReference type="SAM" id="MobiDB-lite"/>
    </source>
</evidence>
<reference evidence="3" key="1">
    <citation type="journal article" date="2013" name="Science">
        <title>The Amborella genome and the evolution of flowering plants.</title>
        <authorList>
            <consortium name="Amborella Genome Project"/>
        </authorList>
    </citation>
    <scope>NUCLEOTIDE SEQUENCE [LARGE SCALE GENOMIC DNA]</scope>
</reference>
<dbReference type="EMBL" id="KI392724">
    <property type="protein sequence ID" value="ERN10983.1"/>
    <property type="molecule type" value="Genomic_DNA"/>
</dbReference>
<accession>W1PSG2</accession>
<dbReference type="HOGENOM" id="CLU_1909507_0_0_1"/>
<sequence length="133" mass="13893">MAGSEMDKTVVEEFPGILTVYSDGSITRHPDRPLVPSSEVQPTPHAHAPVATSDIVLNPTTGLWARLSLPQCHAEKPPLPSTSMVAASAAAALPGPPTPTLSAAWQSPHAPSGRRWHTALHPSTASLPPFTTA</sequence>
<evidence type="ECO:0000313" key="2">
    <source>
        <dbReference type="EMBL" id="ERN10983.1"/>
    </source>
</evidence>
<dbReference type="AlphaFoldDB" id="W1PSG2"/>
<keyword evidence="3" id="KW-1185">Reference proteome</keyword>
<feature type="compositionally biased region" description="Polar residues" evidence="1">
    <location>
        <begin position="121"/>
        <end position="133"/>
    </location>
</feature>
<dbReference type="Proteomes" id="UP000017836">
    <property type="component" value="Unassembled WGS sequence"/>
</dbReference>
<feature type="region of interest" description="Disordered" evidence="1">
    <location>
        <begin position="22"/>
        <end position="52"/>
    </location>
</feature>
<name>W1PSG2_AMBTC</name>
<gene>
    <name evidence="2" type="ORF">AMTR_s00160p00061420</name>
</gene>
<feature type="region of interest" description="Disordered" evidence="1">
    <location>
        <begin position="90"/>
        <end position="133"/>
    </location>
</feature>
<proteinExistence type="predicted"/>
<organism evidence="2 3">
    <name type="scientific">Amborella trichopoda</name>
    <dbReference type="NCBI Taxonomy" id="13333"/>
    <lineage>
        <taxon>Eukaryota</taxon>
        <taxon>Viridiplantae</taxon>
        <taxon>Streptophyta</taxon>
        <taxon>Embryophyta</taxon>
        <taxon>Tracheophyta</taxon>
        <taxon>Spermatophyta</taxon>
        <taxon>Magnoliopsida</taxon>
        <taxon>Amborellales</taxon>
        <taxon>Amborellaceae</taxon>
        <taxon>Amborella</taxon>
    </lineage>
</organism>
<protein>
    <submittedName>
        <fullName evidence="2">Uncharacterized protein</fullName>
    </submittedName>
</protein>
<evidence type="ECO:0000313" key="3">
    <source>
        <dbReference type="Proteomes" id="UP000017836"/>
    </source>
</evidence>
<dbReference type="Gramene" id="ERN10983">
    <property type="protein sequence ID" value="ERN10983"/>
    <property type="gene ID" value="AMTR_s00160p00061420"/>
</dbReference>